<accession>A0A0L6VHJ3</accession>
<sequence length="156" mass="17167">HIVFGTNHSPNGANSRSFLAQRPVGITQKQLISAHLPEGIRGNMPHTRPTKPLFANNKFKPLTAFRNAIQDLIAAFAPPSGSQQSKCSAGPSLATPQQSDQDVVNTAIDMFQESVATSLPMEELIVGFSVLENPSKAKMFLRIDTNYRAKWMQYEI</sequence>
<dbReference type="VEuPathDB" id="FungiDB:VP01_1623g3"/>
<organism evidence="1 2">
    <name type="scientific">Puccinia sorghi</name>
    <dbReference type="NCBI Taxonomy" id="27349"/>
    <lineage>
        <taxon>Eukaryota</taxon>
        <taxon>Fungi</taxon>
        <taxon>Dikarya</taxon>
        <taxon>Basidiomycota</taxon>
        <taxon>Pucciniomycotina</taxon>
        <taxon>Pucciniomycetes</taxon>
        <taxon>Pucciniales</taxon>
        <taxon>Pucciniaceae</taxon>
        <taxon>Puccinia</taxon>
    </lineage>
</organism>
<evidence type="ECO:0000313" key="1">
    <source>
        <dbReference type="EMBL" id="KNZ60032.1"/>
    </source>
</evidence>
<protein>
    <submittedName>
        <fullName evidence="1">Uncharacterized protein</fullName>
    </submittedName>
</protein>
<name>A0A0L6VHJ3_9BASI</name>
<comment type="caution">
    <text evidence="1">The sequence shown here is derived from an EMBL/GenBank/DDBJ whole genome shotgun (WGS) entry which is preliminary data.</text>
</comment>
<keyword evidence="2" id="KW-1185">Reference proteome</keyword>
<gene>
    <name evidence="1" type="ORF">VP01_1623g3</name>
</gene>
<evidence type="ECO:0000313" key="2">
    <source>
        <dbReference type="Proteomes" id="UP000037035"/>
    </source>
</evidence>
<reference evidence="1 2" key="1">
    <citation type="submission" date="2015-08" db="EMBL/GenBank/DDBJ databases">
        <title>Next Generation Sequencing and Analysis of the Genome of Puccinia sorghi L Schw, the Causal Agent of Maize Common Rust.</title>
        <authorList>
            <person name="Rochi L."/>
            <person name="Burguener G."/>
            <person name="Darino M."/>
            <person name="Turjanski A."/>
            <person name="Kreff E."/>
            <person name="Dieguez M.J."/>
            <person name="Sacco F."/>
        </authorList>
    </citation>
    <scope>NUCLEOTIDE SEQUENCE [LARGE SCALE GENOMIC DNA]</scope>
    <source>
        <strain evidence="1 2">RO10H11247</strain>
    </source>
</reference>
<feature type="non-terminal residue" evidence="1">
    <location>
        <position position="1"/>
    </location>
</feature>
<dbReference type="EMBL" id="LAVV01006419">
    <property type="protein sequence ID" value="KNZ60032.1"/>
    <property type="molecule type" value="Genomic_DNA"/>
</dbReference>
<proteinExistence type="predicted"/>
<dbReference type="Proteomes" id="UP000037035">
    <property type="component" value="Unassembled WGS sequence"/>
</dbReference>
<dbReference type="AlphaFoldDB" id="A0A0L6VHJ3"/>
<dbReference type="OrthoDB" id="10580309at2759"/>